<keyword evidence="11" id="KW-1185">Reference proteome</keyword>
<keyword evidence="2 8" id="KW-0812">Transmembrane</keyword>
<evidence type="ECO:0000256" key="2">
    <source>
        <dbReference type="ARBA" id="ARBA00022692"/>
    </source>
</evidence>
<sequence length="433" mass="47526">MTQTQVCGEGRVPPGSPPPQARNSQAQVTAAARAPGSSQSRSQSRVKARSLGCAEPRCSSTSFYKNCWIRRFPGVCIDLEESLRRGAHLLTAYPEDTALKCSRSCCLTRNFSCNLAVFHYDTTQESVNCFHLHCPSLESCILNHRQNVVLYNITDGVDPDLLVFGKYFNTNVRVLPQHYSRSNASDPLPPDKRQFIHPYPRPRPAPRPIPRTTAPAFTRPEPTHTVTITKHVTFGRETTAAATSGVKTSSIAARKESPKSETKYSDMATATPLETPLYTSTIPPRTTPTPTFKTQLSTSQSEKSAHTTLPTPLSSDTSSQTHNDSSTSAESSEAKANDTKWSQGRNHSVVSEDGQGQGGDPWGELGPGWHVATHTALVVVAICVTLLLGCCCSLVLVFGWRGHRKRMGHYRTTWRGKKGSMRLVKYVLVKENS</sequence>
<feature type="compositionally biased region" description="Pro residues" evidence="7">
    <location>
        <begin position="199"/>
        <end position="209"/>
    </location>
</feature>
<reference evidence="10 11" key="1">
    <citation type="submission" date="2024-04" db="EMBL/GenBank/DDBJ databases">
        <authorList>
            <person name="Waldvogel A.-M."/>
            <person name="Schoenle A."/>
        </authorList>
    </citation>
    <scope>NUCLEOTIDE SEQUENCE [LARGE SCALE GENOMIC DNA]</scope>
</reference>
<dbReference type="AlphaFoldDB" id="A0AAV2KSG3"/>
<feature type="compositionally biased region" description="Polar residues" evidence="7">
    <location>
        <begin position="339"/>
        <end position="349"/>
    </location>
</feature>
<feature type="compositionally biased region" description="Low complexity" evidence="7">
    <location>
        <begin position="279"/>
        <end position="294"/>
    </location>
</feature>
<feature type="compositionally biased region" description="Low complexity" evidence="7">
    <location>
        <begin position="307"/>
        <end position="331"/>
    </location>
</feature>
<keyword evidence="4 8" id="KW-1133">Transmembrane helix</keyword>
<evidence type="ECO:0000313" key="10">
    <source>
        <dbReference type="EMBL" id="CAL1591910.1"/>
    </source>
</evidence>
<feature type="region of interest" description="Disordered" evidence="7">
    <location>
        <begin position="181"/>
        <end position="220"/>
    </location>
</feature>
<feature type="compositionally biased region" description="Polar residues" evidence="7">
    <location>
        <begin position="240"/>
        <end position="251"/>
    </location>
</feature>
<keyword evidence="6" id="KW-0325">Glycoprotein</keyword>
<protein>
    <recommendedName>
        <fullName evidence="9">MANSC domain-containing protein</fullName>
    </recommendedName>
</protein>
<evidence type="ECO:0000256" key="4">
    <source>
        <dbReference type="ARBA" id="ARBA00022989"/>
    </source>
</evidence>
<keyword evidence="5 8" id="KW-0472">Membrane</keyword>
<dbReference type="InterPro" id="IPR013980">
    <property type="entry name" value="MANSC_dom"/>
</dbReference>
<dbReference type="GO" id="GO:0016020">
    <property type="term" value="C:membrane"/>
    <property type="evidence" value="ECO:0007669"/>
    <property type="project" value="UniProtKB-SubCell"/>
</dbReference>
<comment type="subcellular location">
    <subcellularLocation>
        <location evidence="1">Membrane</location>
        <topology evidence="1">Single-pass type I membrane protein</topology>
    </subcellularLocation>
</comment>
<gene>
    <name evidence="10" type="ORF">KC01_LOCUS21245</name>
</gene>
<name>A0AAV2KSG3_KNICA</name>
<feature type="compositionally biased region" description="Low complexity" evidence="7">
    <location>
        <begin position="210"/>
        <end position="220"/>
    </location>
</feature>
<dbReference type="InterPro" id="IPR011106">
    <property type="entry name" value="MANSC_N"/>
</dbReference>
<evidence type="ECO:0000256" key="7">
    <source>
        <dbReference type="SAM" id="MobiDB-lite"/>
    </source>
</evidence>
<dbReference type="Pfam" id="PF07502">
    <property type="entry name" value="MANEC"/>
    <property type="match status" value="1"/>
</dbReference>
<evidence type="ECO:0000256" key="5">
    <source>
        <dbReference type="ARBA" id="ARBA00023136"/>
    </source>
</evidence>
<dbReference type="EMBL" id="OZ035824">
    <property type="protein sequence ID" value="CAL1591910.1"/>
    <property type="molecule type" value="Genomic_DNA"/>
</dbReference>
<feature type="transmembrane region" description="Helical" evidence="8">
    <location>
        <begin position="376"/>
        <end position="400"/>
    </location>
</feature>
<evidence type="ECO:0000256" key="8">
    <source>
        <dbReference type="SAM" id="Phobius"/>
    </source>
</evidence>
<dbReference type="PANTHER" id="PTHR46876:SF1">
    <property type="entry name" value="LOW-DENSITY LIPOPROTEIN RECEPTOR-RELATED PROTEIN 11"/>
    <property type="match status" value="1"/>
</dbReference>
<evidence type="ECO:0000256" key="3">
    <source>
        <dbReference type="ARBA" id="ARBA00022729"/>
    </source>
</evidence>
<evidence type="ECO:0000256" key="1">
    <source>
        <dbReference type="ARBA" id="ARBA00004479"/>
    </source>
</evidence>
<feature type="domain" description="MANSC" evidence="9">
    <location>
        <begin position="71"/>
        <end position="151"/>
    </location>
</feature>
<dbReference type="PANTHER" id="PTHR46876">
    <property type="entry name" value="LOW-DENSITY LIPOPROTEIN RECEPTOR-RELATED PROTEIN 11"/>
    <property type="match status" value="1"/>
</dbReference>
<dbReference type="PROSITE" id="PS50986">
    <property type="entry name" value="MANSC"/>
    <property type="match status" value="1"/>
</dbReference>
<dbReference type="SMART" id="SM00765">
    <property type="entry name" value="MANEC"/>
    <property type="match status" value="1"/>
</dbReference>
<evidence type="ECO:0000259" key="9">
    <source>
        <dbReference type="PROSITE" id="PS50986"/>
    </source>
</evidence>
<feature type="region of interest" description="Disordered" evidence="7">
    <location>
        <begin position="1"/>
        <end position="44"/>
    </location>
</feature>
<feature type="region of interest" description="Disordered" evidence="7">
    <location>
        <begin position="237"/>
        <end position="362"/>
    </location>
</feature>
<feature type="compositionally biased region" description="Basic and acidic residues" evidence="7">
    <location>
        <begin position="253"/>
        <end position="264"/>
    </location>
</feature>
<accession>A0AAV2KSG3</accession>
<proteinExistence type="predicted"/>
<evidence type="ECO:0000313" key="11">
    <source>
        <dbReference type="Proteomes" id="UP001497482"/>
    </source>
</evidence>
<evidence type="ECO:0000256" key="6">
    <source>
        <dbReference type="ARBA" id="ARBA00023180"/>
    </source>
</evidence>
<organism evidence="10 11">
    <name type="scientific">Knipowitschia caucasica</name>
    <name type="common">Caucasian dwarf goby</name>
    <name type="synonym">Pomatoschistus caucasicus</name>
    <dbReference type="NCBI Taxonomy" id="637954"/>
    <lineage>
        <taxon>Eukaryota</taxon>
        <taxon>Metazoa</taxon>
        <taxon>Chordata</taxon>
        <taxon>Craniata</taxon>
        <taxon>Vertebrata</taxon>
        <taxon>Euteleostomi</taxon>
        <taxon>Actinopterygii</taxon>
        <taxon>Neopterygii</taxon>
        <taxon>Teleostei</taxon>
        <taxon>Neoteleostei</taxon>
        <taxon>Acanthomorphata</taxon>
        <taxon>Gobiaria</taxon>
        <taxon>Gobiiformes</taxon>
        <taxon>Gobioidei</taxon>
        <taxon>Gobiidae</taxon>
        <taxon>Gobiinae</taxon>
        <taxon>Knipowitschia</taxon>
    </lineage>
</organism>
<dbReference type="Proteomes" id="UP001497482">
    <property type="component" value="Chromosome 2"/>
</dbReference>
<keyword evidence="3" id="KW-0732">Signal</keyword>